<keyword evidence="1" id="KW-0732">Signal</keyword>
<feature type="domain" description="Pili assembly chaperone N-terminal" evidence="2">
    <location>
        <begin position="33"/>
        <end position="157"/>
    </location>
</feature>
<sequence length="269" mass="28373">MNIPTTLSRLARCGLLSLAALLAGGPAAFAADLQVSPISLQFQAREQGQPFWLSNSGTQPLRAQIRVQRWSQAEGVDKLEPANDLVASPPTVEVQPGQRQLIRIVRPQTQPAPVERAYRLIVDELPPSTAPQAGASGAPAGLQFLLRYSVPVFIAPDVAAAGAPANAASAAAPGSGDALTAQWKPAAPQVLEVANAGKARVRISRLIYENAKGEQTELVPGLMGYVLAGQRMQFQLPPAATRLAPGGVFKARFNDNLQEQVLRLAAPTS</sequence>
<dbReference type="InterPro" id="IPR050643">
    <property type="entry name" value="Periplasmic_pilus_chap"/>
</dbReference>
<keyword evidence="4" id="KW-1185">Reference proteome</keyword>
<feature type="signal peptide" evidence="1">
    <location>
        <begin position="1"/>
        <end position="30"/>
    </location>
</feature>
<evidence type="ECO:0000313" key="4">
    <source>
        <dbReference type="Proteomes" id="UP000541185"/>
    </source>
</evidence>
<dbReference type="Gene3D" id="2.60.40.10">
    <property type="entry name" value="Immunoglobulins"/>
    <property type="match status" value="1"/>
</dbReference>
<dbReference type="AlphaFoldDB" id="A0A848GX79"/>
<dbReference type="InterPro" id="IPR013783">
    <property type="entry name" value="Ig-like_fold"/>
</dbReference>
<comment type="caution">
    <text evidence="3">The sequence shown here is derived from an EMBL/GenBank/DDBJ whole genome shotgun (WGS) entry which is preliminary data.</text>
</comment>
<evidence type="ECO:0000313" key="3">
    <source>
        <dbReference type="EMBL" id="NML42964.1"/>
    </source>
</evidence>
<feature type="chain" id="PRO_5032648694" evidence="1">
    <location>
        <begin position="31"/>
        <end position="269"/>
    </location>
</feature>
<evidence type="ECO:0000256" key="1">
    <source>
        <dbReference type="SAM" id="SignalP"/>
    </source>
</evidence>
<proteinExistence type="predicted"/>
<dbReference type="Pfam" id="PF00345">
    <property type="entry name" value="PapD_N"/>
    <property type="match status" value="1"/>
</dbReference>
<dbReference type="PANTHER" id="PTHR30251:SF4">
    <property type="entry name" value="SLR1668 PROTEIN"/>
    <property type="match status" value="1"/>
</dbReference>
<dbReference type="GO" id="GO:0030288">
    <property type="term" value="C:outer membrane-bounded periplasmic space"/>
    <property type="evidence" value="ECO:0007669"/>
    <property type="project" value="InterPro"/>
</dbReference>
<dbReference type="InterPro" id="IPR016147">
    <property type="entry name" value="Pili_assmbl_chaperone_N"/>
</dbReference>
<dbReference type="PANTHER" id="PTHR30251">
    <property type="entry name" value="PILUS ASSEMBLY CHAPERONE"/>
    <property type="match status" value="1"/>
</dbReference>
<name>A0A848GX79_9BURK</name>
<dbReference type="SUPFAM" id="SSF49354">
    <property type="entry name" value="PapD-like"/>
    <property type="match status" value="1"/>
</dbReference>
<dbReference type="RefSeq" id="WP_169417207.1">
    <property type="nucleotide sequence ID" value="NZ_JABBFX010000001.1"/>
</dbReference>
<accession>A0A848GX79</accession>
<dbReference type="InterPro" id="IPR008962">
    <property type="entry name" value="PapD-like_sf"/>
</dbReference>
<dbReference type="Proteomes" id="UP000541185">
    <property type="component" value="Unassembled WGS sequence"/>
</dbReference>
<gene>
    <name evidence="3" type="ORF">HHL11_04320</name>
</gene>
<evidence type="ECO:0000259" key="2">
    <source>
        <dbReference type="Pfam" id="PF00345"/>
    </source>
</evidence>
<dbReference type="GO" id="GO:0071555">
    <property type="term" value="P:cell wall organization"/>
    <property type="evidence" value="ECO:0007669"/>
    <property type="project" value="InterPro"/>
</dbReference>
<protein>
    <submittedName>
        <fullName evidence="3">Molecular chaperone</fullName>
    </submittedName>
</protein>
<dbReference type="EMBL" id="JABBFX010000001">
    <property type="protein sequence ID" value="NML42964.1"/>
    <property type="molecule type" value="Genomic_DNA"/>
</dbReference>
<reference evidence="3 4" key="1">
    <citation type="submission" date="2020-04" db="EMBL/GenBank/DDBJ databases">
        <title>Ramlibacter sp. G-1-2-2 isolated from soil.</title>
        <authorList>
            <person name="Dahal R.H."/>
        </authorList>
    </citation>
    <scope>NUCLEOTIDE SEQUENCE [LARGE SCALE GENOMIC DNA]</scope>
    <source>
        <strain evidence="3 4">G-1-2-2</strain>
    </source>
</reference>
<organism evidence="3 4">
    <name type="scientific">Ramlibacter agri</name>
    <dbReference type="NCBI Taxonomy" id="2728837"/>
    <lineage>
        <taxon>Bacteria</taxon>
        <taxon>Pseudomonadati</taxon>
        <taxon>Pseudomonadota</taxon>
        <taxon>Betaproteobacteria</taxon>
        <taxon>Burkholderiales</taxon>
        <taxon>Comamonadaceae</taxon>
        <taxon>Ramlibacter</taxon>
    </lineage>
</organism>